<sequence length="159" mass="17230">MVNKEKWAGKKVVEGARGRPKNLNNKPARGLVFGPTKGEVSLSESGKRLRVESLEAGRVGGAFRESVAEPRVTVENRRHVLGLEGFPANILLSESKMANFGGKLVILGPDASRVGTSYDGKTEIFCVEIALEKWGGEIWGKVETVEVVLTVPNSPFLEL</sequence>
<feature type="region of interest" description="Disordered" evidence="1">
    <location>
        <begin position="1"/>
        <end position="30"/>
    </location>
</feature>
<keyword evidence="3" id="KW-1185">Reference proteome</keyword>
<gene>
    <name evidence="2" type="ORF">DY000_02012667</name>
</gene>
<proteinExistence type="predicted"/>
<dbReference type="Proteomes" id="UP000266723">
    <property type="component" value="Unassembled WGS sequence"/>
</dbReference>
<feature type="compositionally biased region" description="Basic and acidic residues" evidence="1">
    <location>
        <begin position="1"/>
        <end position="17"/>
    </location>
</feature>
<accession>A0ABQ7D9I6</accession>
<comment type="caution">
    <text evidence="2">The sequence shown here is derived from an EMBL/GenBank/DDBJ whole genome shotgun (WGS) entry which is preliminary data.</text>
</comment>
<name>A0ABQ7D9I6_BRACR</name>
<dbReference type="EMBL" id="QGKV02000759">
    <property type="protein sequence ID" value="KAF3568360.1"/>
    <property type="molecule type" value="Genomic_DNA"/>
</dbReference>
<evidence type="ECO:0000256" key="1">
    <source>
        <dbReference type="SAM" id="MobiDB-lite"/>
    </source>
</evidence>
<reference evidence="2 3" key="1">
    <citation type="journal article" date="2020" name="BMC Genomics">
        <title>Intraspecific diversification of the crop wild relative Brassica cretica Lam. using demographic model selection.</title>
        <authorList>
            <person name="Kioukis A."/>
            <person name="Michalopoulou V.A."/>
            <person name="Briers L."/>
            <person name="Pirintsos S."/>
            <person name="Studholme D.J."/>
            <person name="Pavlidis P."/>
            <person name="Sarris P.F."/>
        </authorList>
    </citation>
    <scope>NUCLEOTIDE SEQUENCE [LARGE SCALE GENOMIC DNA]</scope>
    <source>
        <strain evidence="3">cv. PFS-1207/04</strain>
    </source>
</reference>
<evidence type="ECO:0000313" key="3">
    <source>
        <dbReference type="Proteomes" id="UP000266723"/>
    </source>
</evidence>
<organism evidence="2 3">
    <name type="scientific">Brassica cretica</name>
    <name type="common">Mustard</name>
    <dbReference type="NCBI Taxonomy" id="69181"/>
    <lineage>
        <taxon>Eukaryota</taxon>
        <taxon>Viridiplantae</taxon>
        <taxon>Streptophyta</taxon>
        <taxon>Embryophyta</taxon>
        <taxon>Tracheophyta</taxon>
        <taxon>Spermatophyta</taxon>
        <taxon>Magnoliopsida</taxon>
        <taxon>eudicotyledons</taxon>
        <taxon>Gunneridae</taxon>
        <taxon>Pentapetalae</taxon>
        <taxon>rosids</taxon>
        <taxon>malvids</taxon>
        <taxon>Brassicales</taxon>
        <taxon>Brassicaceae</taxon>
        <taxon>Brassiceae</taxon>
        <taxon>Brassica</taxon>
    </lineage>
</organism>
<evidence type="ECO:0000313" key="2">
    <source>
        <dbReference type="EMBL" id="KAF3568360.1"/>
    </source>
</evidence>
<protein>
    <submittedName>
        <fullName evidence="2">Uncharacterized protein</fullName>
    </submittedName>
</protein>